<protein>
    <recommendedName>
        <fullName evidence="3">SMODS and SLOG-associating 2TM effector domain-containing protein</fullName>
    </recommendedName>
</protein>
<feature type="transmembrane region" description="Helical" evidence="2">
    <location>
        <begin position="88"/>
        <end position="110"/>
    </location>
</feature>
<accession>A0AAV9JES3</accession>
<dbReference type="EMBL" id="JAVFHQ010000031">
    <property type="protein sequence ID" value="KAK4543518.1"/>
    <property type="molecule type" value="Genomic_DNA"/>
</dbReference>
<feature type="transmembrane region" description="Helical" evidence="2">
    <location>
        <begin position="116"/>
        <end position="134"/>
    </location>
</feature>
<organism evidence="4 5">
    <name type="scientific">Oleoguttula mirabilis</name>
    <dbReference type="NCBI Taxonomy" id="1507867"/>
    <lineage>
        <taxon>Eukaryota</taxon>
        <taxon>Fungi</taxon>
        <taxon>Dikarya</taxon>
        <taxon>Ascomycota</taxon>
        <taxon>Pezizomycotina</taxon>
        <taxon>Dothideomycetes</taxon>
        <taxon>Dothideomycetidae</taxon>
        <taxon>Mycosphaerellales</taxon>
        <taxon>Teratosphaeriaceae</taxon>
        <taxon>Oleoguttula</taxon>
    </lineage>
</organism>
<evidence type="ECO:0000256" key="1">
    <source>
        <dbReference type="SAM" id="MobiDB-lite"/>
    </source>
</evidence>
<evidence type="ECO:0000313" key="5">
    <source>
        <dbReference type="Proteomes" id="UP001324427"/>
    </source>
</evidence>
<dbReference type="NCBIfam" id="NF033635">
    <property type="entry name" value="SLATT_fungal"/>
    <property type="match status" value="1"/>
</dbReference>
<feature type="region of interest" description="Disordered" evidence="1">
    <location>
        <begin position="1"/>
        <end position="25"/>
    </location>
</feature>
<gene>
    <name evidence="4" type="ORF">LTR36_005413</name>
</gene>
<keyword evidence="2" id="KW-1133">Transmembrane helix</keyword>
<dbReference type="InterPro" id="IPR041622">
    <property type="entry name" value="SLATT_fungi"/>
</dbReference>
<keyword evidence="5" id="KW-1185">Reference proteome</keyword>
<evidence type="ECO:0000313" key="4">
    <source>
        <dbReference type="EMBL" id="KAK4543518.1"/>
    </source>
</evidence>
<comment type="caution">
    <text evidence="4">The sequence shown here is derived from an EMBL/GenBank/DDBJ whole genome shotgun (WGS) entry which is preliminary data.</text>
</comment>
<evidence type="ECO:0000259" key="3">
    <source>
        <dbReference type="Pfam" id="PF18142"/>
    </source>
</evidence>
<evidence type="ECO:0000256" key="2">
    <source>
        <dbReference type="SAM" id="Phobius"/>
    </source>
</evidence>
<keyword evidence="2" id="KW-0812">Transmembrane</keyword>
<feature type="domain" description="SMODS and SLOG-associating 2TM effector" evidence="3">
    <location>
        <begin position="71"/>
        <end position="194"/>
    </location>
</feature>
<keyword evidence="2" id="KW-0472">Membrane</keyword>
<dbReference type="PANTHER" id="PTHR38793:SF3">
    <property type="entry name" value="SMODS AND SLOG-ASSOCIATING 2TM EFFECTOR DOMAIN-CONTAINING PROTEIN"/>
    <property type="match status" value="1"/>
</dbReference>
<proteinExistence type="predicted"/>
<dbReference type="Pfam" id="PF18142">
    <property type="entry name" value="SLATT_fungal"/>
    <property type="match status" value="1"/>
</dbReference>
<sequence length="256" mass="27763">MDATRNNHLSAGAEGPPDDDEKGSMTRSDKFGMLVGIHSYGKVKVDKAENKGVFSTLFASPTDRNHGVYLRAVSDERSARIAFRTSTVLIDTIYLLQVVVAAALTGLSAYSDHRTALTVLGAINTVLAALMAWLKGQGMPNRYLKARERYADVVRSAEMEAGMFALETEERRGGTDDIVFQAKKLQAMYNDAKKAELDNHPDVYAGNQAKTEVTLGGKTVEKMSKVLEELSQRMKTLETRDVGGAIPQSGLSGSAT</sequence>
<dbReference type="PANTHER" id="PTHR38793">
    <property type="entry name" value="SLATT_FUNGAL DOMAIN-CONTAINING PROTEIN-RELATED"/>
    <property type="match status" value="1"/>
</dbReference>
<reference evidence="4 5" key="1">
    <citation type="submission" date="2021-11" db="EMBL/GenBank/DDBJ databases">
        <title>Black yeast isolated from Biological Soil Crust.</title>
        <authorList>
            <person name="Kurbessoian T."/>
        </authorList>
    </citation>
    <scope>NUCLEOTIDE SEQUENCE [LARGE SCALE GENOMIC DNA]</scope>
    <source>
        <strain evidence="4 5">CCFEE 5522</strain>
    </source>
</reference>
<dbReference type="AlphaFoldDB" id="A0AAV9JES3"/>
<name>A0AAV9JES3_9PEZI</name>
<dbReference type="Proteomes" id="UP001324427">
    <property type="component" value="Unassembled WGS sequence"/>
</dbReference>